<dbReference type="PANTHER" id="PTHR38695">
    <property type="entry name" value="AMINO ACID PERMEASE_ SLC12A DOMAIN-CONTAINING PROTEIN"/>
    <property type="match status" value="1"/>
</dbReference>
<accession>A0A7J6JRV3</accession>
<dbReference type="PANTHER" id="PTHR38695:SF1">
    <property type="entry name" value="AMINO ACID PERMEASE_ SLC12A DOMAIN-CONTAINING PROTEIN"/>
    <property type="match status" value="1"/>
</dbReference>
<gene>
    <name evidence="2" type="ORF">CGGC5_v000612</name>
</gene>
<dbReference type="InterPro" id="IPR048273">
    <property type="entry name" value="Luciferase"/>
</dbReference>
<sequence>MSVSITTTTSSPTRLHEDPLASADACGVGLDLNQVAVNCVLKQQPISVTLNGPAIFTLSMSLALIIHFLEPRIAEFLIILVPILLLVRNDYQNFLGLGPGGTPATFQGYIRIAWLRLWALRDPFTAPEPKPNSLPKRGILIQQNDDQSLSRLPYRPGPRPLVAGIAPQRQLDQHGTTSHYYALRQTLERLAAEKPLKFGTARSCLEKHGLGLFARHPVNVTCNGEVCHVHDSDHSLHMSLHPEDIREVLAKGWGQRHPLAWKGRLVQMPVPEEFIMVYAPRDDHELKIVCRIIEAAICIVSLHQRGYNLDEKALDKARRLQVQDKSFGNIEIDFALRS</sequence>
<dbReference type="AlphaFoldDB" id="A0A7J6JRV3"/>
<proteinExistence type="predicted"/>
<dbReference type="GeneID" id="43616305"/>
<protein>
    <recommendedName>
        <fullName evidence="1">Luciferase domain-containing protein</fullName>
    </recommendedName>
</protein>
<reference evidence="2 3" key="1">
    <citation type="submission" date="2012-08" db="EMBL/GenBank/DDBJ databases">
        <authorList>
            <person name="Gan P.H.P."/>
            <person name="Ikeda K."/>
            <person name="Irieda H."/>
            <person name="Narusaka M."/>
            <person name="O'Connell R.J."/>
            <person name="Narusaka Y."/>
            <person name="Takano Y."/>
            <person name="Kubo Y."/>
            <person name="Shirasu K."/>
        </authorList>
    </citation>
    <scope>NUCLEOTIDE SEQUENCE [LARGE SCALE GENOMIC DNA]</scope>
    <source>
        <strain evidence="2 3">Nara gc5</strain>
    </source>
</reference>
<evidence type="ECO:0000313" key="2">
    <source>
        <dbReference type="EMBL" id="KAF4493120.1"/>
    </source>
</evidence>
<dbReference type="Proteomes" id="UP000011096">
    <property type="component" value="Unassembled WGS sequence"/>
</dbReference>
<dbReference type="Pfam" id="PF17648">
    <property type="entry name" value="Luciferase"/>
    <property type="match status" value="1"/>
</dbReference>
<dbReference type="RefSeq" id="XP_031888568.2">
    <property type="nucleotide sequence ID" value="XM_032032257.2"/>
</dbReference>
<comment type="caution">
    <text evidence="2">The sequence shown here is derived from an EMBL/GenBank/DDBJ whole genome shotgun (WGS) entry which is preliminary data.</text>
</comment>
<keyword evidence="3" id="KW-1185">Reference proteome</keyword>
<dbReference type="InParanoid" id="A0A7J6JRV3"/>
<name>A0A7J6JRV3_COLFN</name>
<reference evidence="2 3" key="2">
    <citation type="submission" date="2020-04" db="EMBL/GenBank/DDBJ databases">
        <title>Genome sequencing and assembly of multiple isolates from the Colletotrichum gloeosporioides species complex.</title>
        <authorList>
            <person name="Gan P."/>
            <person name="Shirasu K."/>
        </authorList>
    </citation>
    <scope>NUCLEOTIDE SEQUENCE [LARGE SCALE GENOMIC DNA]</scope>
    <source>
        <strain evidence="2 3">Nara gc5</strain>
    </source>
</reference>
<dbReference type="InterPro" id="IPR040841">
    <property type="entry name" value="Luciferase_dom"/>
</dbReference>
<evidence type="ECO:0000259" key="1">
    <source>
        <dbReference type="Pfam" id="PF17648"/>
    </source>
</evidence>
<dbReference type="OrthoDB" id="9987011at2759"/>
<evidence type="ECO:0000313" key="3">
    <source>
        <dbReference type="Proteomes" id="UP000011096"/>
    </source>
</evidence>
<dbReference type="EMBL" id="ANPB02000001">
    <property type="protein sequence ID" value="KAF4493120.1"/>
    <property type="molecule type" value="Genomic_DNA"/>
</dbReference>
<organism evidence="2 3">
    <name type="scientific">Colletotrichum fructicola (strain Nara gc5)</name>
    <name type="common">Anthracnose fungus</name>
    <name type="synonym">Colletotrichum gloeosporioides (strain Nara gc5)</name>
    <dbReference type="NCBI Taxonomy" id="1213859"/>
    <lineage>
        <taxon>Eukaryota</taxon>
        <taxon>Fungi</taxon>
        <taxon>Dikarya</taxon>
        <taxon>Ascomycota</taxon>
        <taxon>Pezizomycotina</taxon>
        <taxon>Sordariomycetes</taxon>
        <taxon>Hypocreomycetidae</taxon>
        <taxon>Glomerellales</taxon>
        <taxon>Glomerellaceae</taxon>
        <taxon>Colletotrichum</taxon>
        <taxon>Colletotrichum gloeosporioides species complex</taxon>
    </lineage>
</organism>
<feature type="domain" description="Luciferase" evidence="1">
    <location>
        <begin position="224"/>
        <end position="296"/>
    </location>
</feature>